<feature type="transmembrane region" description="Helical" evidence="7">
    <location>
        <begin position="221"/>
        <end position="238"/>
    </location>
</feature>
<dbReference type="PANTHER" id="PTHR30589">
    <property type="entry name" value="PROLIPOPROTEIN DIACYLGLYCERYL TRANSFERASE"/>
    <property type="match status" value="1"/>
</dbReference>
<dbReference type="EMBL" id="DXEI01000071">
    <property type="protein sequence ID" value="HIX94717.1"/>
    <property type="molecule type" value="Genomic_DNA"/>
</dbReference>
<comment type="caution">
    <text evidence="9">The sequence shown here is derived from an EMBL/GenBank/DDBJ whole genome shotgun (WGS) entry which is preliminary data.</text>
</comment>
<gene>
    <name evidence="7 9" type="primary">lgt</name>
    <name evidence="9" type="ORF">H9846_04595</name>
</gene>
<evidence type="ECO:0000313" key="9">
    <source>
        <dbReference type="EMBL" id="HIX94717.1"/>
    </source>
</evidence>
<proteinExistence type="inferred from homology"/>
<dbReference type="EC" id="2.5.1.145" evidence="7"/>
<evidence type="ECO:0000313" key="10">
    <source>
        <dbReference type="Proteomes" id="UP000886751"/>
    </source>
</evidence>
<comment type="pathway">
    <text evidence="7">Protein modification; lipoprotein biosynthesis (diacylglyceryl transfer).</text>
</comment>
<reference evidence="9" key="2">
    <citation type="submission" date="2021-04" db="EMBL/GenBank/DDBJ databases">
        <authorList>
            <person name="Gilroy R."/>
        </authorList>
    </citation>
    <scope>NUCLEOTIDE SEQUENCE</scope>
    <source>
        <strain evidence="9">ChiHecec2B26-7398</strain>
    </source>
</reference>
<dbReference type="Proteomes" id="UP000886751">
    <property type="component" value="Unassembled WGS sequence"/>
</dbReference>
<dbReference type="PANTHER" id="PTHR30589:SF0">
    <property type="entry name" value="PHOSPHATIDYLGLYCEROL--PROLIPOPROTEIN DIACYLGLYCERYL TRANSFERASE"/>
    <property type="match status" value="1"/>
</dbReference>
<feature type="compositionally biased region" description="Low complexity" evidence="8">
    <location>
        <begin position="378"/>
        <end position="398"/>
    </location>
</feature>
<dbReference type="PROSITE" id="PS01311">
    <property type="entry name" value="LGT"/>
    <property type="match status" value="1"/>
</dbReference>
<feature type="transmembrane region" description="Helical" evidence="7">
    <location>
        <begin position="258"/>
        <end position="275"/>
    </location>
</feature>
<keyword evidence="5 7" id="KW-1133">Transmembrane helix</keyword>
<sequence>MVYHVQFPGLGLEFTVDRVALTVGGFNIYWYGILIAAGMLLALLYAFRYAVDFGIDSDRLVDVVAIGTVMAIVCARIYYVAMAPFEYNSVWEMVDIRLGGIAIYGAVIGAFVFGGLAARWRKVPLLPLFDLVALGFLIGQGVGRWGNFFNQEAFGTNTTLPWGMYSEGTEAYLHSVQVTLPAGVTVDPALPVHPTFLYESIWCLVGFVLLALYVKRRRFHGQIFLLYAIWYGLGRGWIEGLRTDALLIGNTSLRASQVLAWASAAAAFVLLLIGLRRARGKTLQVPLAVQDIRKEQKAGGGFVPDTLPASASHAEFVAATDAMNERLAALDLDMLDIEELEDPMPEPPAEPPQAADAAPGTLPQPQEAEEPGGPAAPPAQAAPAQGEQTTPQTQEEDV</sequence>
<evidence type="ECO:0000256" key="5">
    <source>
        <dbReference type="ARBA" id="ARBA00022989"/>
    </source>
</evidence>
<dbReference type="GO" id="GO:0042158">
    <property type="term" value="P:lipoprotein biosynthetic process"/>
    <property type="evidence" value="ECO:0007669"/>
    <property type="project" value="UniProtKB-UniRule"/>
</dbReference>
<keyword evidence="6 7" id="KW-0472">Membrane</keyword>
<evidence type="ECO:0000256" key="2">
    <source>
        <dbReference type="ARBA" id="ARBA00022475"/>
    </source>
</evidence>
<evidence type="ECO:0000256" key="1">
    <source>
        <dbReference type="ARBA" id="ARBA00007150"/>
    </source>
</evidence>
<comment type="subcellular location">
    <subcellularLocation>
        <location evidence="7">Cell membrane</location>
        <topology evidence="7">Multi-pass membrane protein</topology>
    </subcellularLocation>
</comment>
<evidence type="ECO:0000256" key="3">
    <source>
        <dbReference type="ARBA" id="ARBA00022679"/>
    </source>
</evidence>
<accession>A0A9D2BV54</accession>
<dbReference type="HAMAP" id="MF_01147">
    <property type="entry name" value="Lgt"/>
    <property type="match status" value="1"/>
</dbReference>
<feature type="transmembrane region" description="Helical" evidence="7">
    <location>
        <begin position="28"/>
        <end position="47"/>
    </location>
</feature>
<feature type="binding site" evidence="7">
    <location>
        <position position="144"/>
    </location>
    <ligand>
        <name>a 1,2-diacyl-sn-glycero-3-phospho-(1'-sn-glycerol)</name>
        <dbReference type="ChEBI" id="CHEBI:64716"/>
    </ligand>
</feature>
<dbReference type="GO" id="GO:0008961">
    <property type="term" value="F:phosphatidylglycerol-prolipoprotein diacylglyceryl transferase activity"/>
    <property type="evidence" value="ECO:0007669"/>
    <property type="project" value="UniProtKB-UniRule"/>
</dbReference>
<feature type="region of interest" description="Disordered" evidence="8">
    <location>
        <begin position="341"/>
        <end position="398"/>
    </location>
</feature>
<dbReference type="NCBIfam" id="TIGR00544">
    <property type="entry name" value="lgt"/>
    <property type="match status" value="1"/>
</dbReference>
<evidence type="ECO:0000256" key="6">
    <source>
        <dbReference type="ARBA" id="ARBA00023136"/>
    </source>
</evidence>
<feature type="transmembrane region" description="Helical" evidence="7">
    <location>
        <begin position="196"/>
        <end position="214"/>
    </location>
</feature>
<dbReference type="AlphaFoldDB" id="A0A9D2BV54"/>
<organism evidence="9 10">
    <name type="scientific">Candidatus Gemmiger excrementipullorum</name>
    <dbReference type="NCBI Taxonomy" id="2838610"/>
    <lineage>
        <taxon>Bacteria</taxon>
        <taxon>Bacillati</taxon>
        <taxon>Bacillota</taxon>
        <taxon>Clostridia</taxon>
        <taxon>Eubacteriales</taxon>
        <taxon>Gemmiger</taxon>
    </lineage>
</organism>
<protein>
    <recommendedName>
        <fullName evidence="7">Phosphatidylglycerol--prolipoprotein diacylglyceryl transferase</fullName>
        <ecNumber evidence="7">2.5.1.145</ecNumber>
    </recommendedName>
</protein>
<reference evidence="9" key="1">
    <citation type="journal article" date="2021" name="PeerJ">
        <title>Extensive microbial diversity within the chicken gut microbiome revealed by metagenomics and culture.</title>
        <authorList>
            <person name="Gilroy R."/>
            <person name="Ravi A."/>
            <person name="Getino M."/>
            <person name="Pursley I."/>
            <person name="Horton D.L."/>
            <person name="Alikhan N.F."/>
            <person name="Baker D."/>
            <person name="Gharbi K."/>
            <person name="Hall N."/>
            <person name="Watson M."/>
            <person name="Adriaenssens E.M."/>
            <person name="Foster-Nyarko E."/>
            <person name="Jarju S."/>
            <person name="Secka A."/>
            <person name="Antonio M."/>
            <person name="Oren A."/>
            <person name="Chaudhuri R.R."/>
            <person name="La Ragione R."/>
            <person name="Hildebrand F."/>
            <person name="Pallen M.J."/>
        </authorList>
    </citation>
    <scope>NUCLEOTIDE SEQUENCE</scope>
    <source>
        <strain evidence="9">ChiHecec2B26-7398</strain>
    </source>
</reference>
<feature type="transmembrane region" description="Helical" evidence="7">
    <location>
        <begin position="59"/>
        <end position="81"/>
    </location>
</feature>
<evidence type="ECO:0000256" key="8">
    <source>
        <dbReference type="SAM" id="MobiDB-lite"/>
    </source>
</evidence>
<comment type="similarity">
    <text evidence="1 7">Belongs to the Lgt family.</text>
</comment>
<name>A0A9D2BV54_9FIRM</name>
<keyword evidence="4 7" id="KW-0812">Transmembrane</keyword>
<feature type="compositionally biased region" description="Low complexity" evidence="8">
    <location>
        <begin position="352"/>
        <end position="366"/>
    </location>
</feature>
<comment type="catalytic activity">
    <reaction evidence="7">
        <text>L-cysteinyl-[prolipoprotein] + a 1,2-diacyl-sn-glycero-3-phospho-(1'-sn-glycerol) = an S-1,2-diacyl-sn-glyceryl-L-cysteinyl-[prolipoprotein] + sn-glycerol 1-phosphate + H(+)</text>
        <dbReference type="Rhea" id="RHEA:56712"/>
        <dbReference type="Rhea" id="RHEA-COMP:14679"/>
        <dbReference type="Rhea" id="RHEA-COMP:14680"/>
        <dbReference type="ChEBI" id="CHEBI:15378"/>
        <dbReference type="ChEBI" id="CHEBI:29950"/>
        <dbReference type="ChEBI" id="CHEBI:57685"/>
        <dbReference type="ChEBI" id="CHEBI:64716"/>
        <dbReference type="ChEBI" id="CHEBI:140658"/>
        <dbReference type="EC" id="2.5.1.145"/>
    </reaction>
</comment>
<keyword evidence="2 7" id="KW-1003">Cell membrane</keyword>
<evidence type="ECO:0000256" key="7">
    <source>
        <dbReference type="HAMAP-Rule" id="MF_01147"/>
    </source>
</evidence>
<dbReference type="GO" id="GO:0005886">
    <property type="term" value="C:plasma membrane"/>
    <property type="evidence" value="ECO:0007669"/>
    <property type="project" value="UniProtKB-SubCell"/>
</dbReference>
<feature type="transmembrane region" description="Helical" evidence="7">
    <location>
        <begin position="101"/>
        <end position="118"/>
    </location>
</feature>
<feature type="transmembrane region" description="Helical" evidence="7">
    <location>
        <begin position="125"/>
        <end position="143"/>
    </location>
</feature>
<dbReference type="InterPro" id="IPR001640">
    <property type="entry name" value="Lgt"/>
</dbReference>
<dbReference type="Pfam" id="PF01790">
    <property type="entry name" value="LGT"/>
    <property type="match status" value="1"/>
</dbReference>
<keyword evidence="3 7" id="KW-0808">Transferase</keyword>
<evidence type="ECO:0000256" key="4">
    <source>
        <dbReference type="ARBA" id="ARBA00022692"/>
    </source>
</evidence>
<comment type="function">
    <text evidence="7">Catalyzes the transfer of the diacylglyceryl group from phosphatidylglycerol to the sulfhydryl group of the N-terminal cysteine of a prolipoprotein, the first step in the formation of mature lipoproteins.</text>
</comment>